<evidence type="ECO:0000259" key="2">
    <source>
        <dbReference type="Pfam" id="PF01682"/>
    </source>
</evidence>
<evidence type="ECO:0000313" key="3">
    <source>
        <dbReference type="EMBL" id="KJH51509.1"/>
    </source>
</evidence>
<evidence type="ECO:0000256" key="1">
    <source>
        <dbReference type="SAM" id="SignalP"/>
    </source>
</evidence>
<reference evidence="4" key="2">
    <citation type="journal article" date="2016" name="Sci. Rep.">
        <title>Dictyocaulus viviparus genome, variome and transcriptome elucidate lungworm biology and support future intervention.</title>
        <authorList>
            <person name="McNulty S.N."/>
            <person name="Strube C."/>
            <person name="Rosa B.A."/>
            <person name="Martin J.C."/>
            <person name="Tyagi R."/>
            <person name="Choi Y.J."/>
            <person name="Wang Q."/>
            <person name="Hallsworth Pepin K."/>
            <person name="Zhang X."/>
            <person name="Ozersky P."/>
            <person name="Wilson R.K."/>
            <person name="Sternberg P.W."/>
            <person name="Gasser R.B."/>
            <person name="Mitreva M."/>
        </authorList>
    </citation>
    <scope>NUCLEOTIDE SEQUENCE [LARGE SCALE GENOMIC DNA]</scope>
    <source>
        <strain evidence="4">HannoverDv2000</strain>
    </source>
</reference>
<keyword evidence="4" id="KW-1185">Reference proteome</keyword>
<evidence type="ECO:0000313" key="4">
    <source>
        <dbReference type="Proteomes" id="UP000053766"/>
    </source>
</evidence>
<dbReference type="Proteomes" id="UP000053766">
    <property type="component" value="Unassembled WGS sequence"/>
</dbReference>
<feature type="signal peptide" evidence="1">
    <location>
        <begin position="1"/>
        <end position="20"/>
    </location>
</feature>
<name>A0A0D8Y682_DICVI</name>
<dbReference type="OrthoDB" id="5843172at2759"/>
<feature type="domain" description="Domain of unknown function DB" evidence="2">
    <location>
        <begin position="83"/>
        <end position="180"/>
    </location>
</feature>
<dbReference type="InterPro" id="IPR002602">
    <property type="entry name" value="DB"/>
</dbReference>
<dbReference type="STRING" id="29172.A0A0D8Y682"/>
<keyword evidence="1" id="KW-0732">Signal</keyword>
<dbReference type="EMBL" id="KN716182">
    <property type="protein sequence ID" value="KJH51509.1"/>
    <property type="molecule type" value="Genomic_DNA"/>
</dbReference>
<protein>
    <submittedName>
        <fullName evidence="3">DB module</fullName>
    </submittedName>
</protein>
<organism evidence="3 4">
    <name type="scientific">Dictyocaulus viviparus</name>
    <name type="common">Bovine lungworm</name>
    <dbReference type="NCBI Taxonomy" id="29172"/>
    <lineage>
        <taxon>Eukaryota</taxon>
        <taxon>Metazoa</taxon>
        <taxon>Ecdysozoa</taxon>
        <taxon>Nematoda</taxon>
        <taxon>Chromadorea</taxon>
        <taxon>Rhabditida</taxon>
        <taxon>Rhabditina</taxon>
        <taxon>Rhabditomorpha</taxon>
        <taxon>Strongyloidea</taxon>
        <taxon>Metastrongylidae</taxon>
        <taxon>Dictyocaulus</taxon>
    </lineage>
</organism>
<accession>A0A0D8Y682</accession>
<sequence length="205" mass="22621">MYNIPLSLTLFFSIASPTYTCMPFGCLGGLNCASCLFGLCTPPRCIGGVCLAARARAARTYKDDAGVIQSVNTQNPNERFSTCCSLLDVPQKCQQLCSFEDYNITAVRSLLSFDSSCPVSNLPMVHFCASGGVDHSRCCRAAGIQPQCLQFCDQRPDKNQELTFSHISCMDQFDDIKSCFVEHAITEYYRSKQTAVDQSYQQTST</sequence>
<dbReference type="PANTHER" id="PTHR46705:SF11">
    <property type="entry name" value="DOMAIN OF UNKNOWN FUNCTION DB DOMAIN-CONTAINING PROTEIN"/>
    <property type="match status" value="1"/>
</dbReference>
<gene>
    <name evidence="3" type="ORF">DICVIV_02342</name>
</gene>
<proteinExistence type="predicted"/>
<dbReference type="AlphaFoldDB" id="A0A0D8Y682"/>
<dbReference type="PANTHER" id="PTHR46705">
    <property type="entry name" value="PROTEIN CBG09805"/>
    <property type="match status" value="1"/>
</dbReference>
<dbReference type="Pfam" id="PF01682">
    <property type="entry name" value="DB"/>
    <property type="match status" value="1"/>
</dbReference>
<feature type="chain" id="PRO_5002336247" evidence="1">
    <location>
        <begin position="21"/>
        <end position="205"/>
    </location>
</feature>
<reference evidence="3 4" key="1">
    <citation type="submission" date="2013-11" db="EMBL/GenBank/DDBJ databases">
        <title>Draft genome of the bovine lungworm Dictyocaulus viviparus.</title>
        <authorList>
            <person name="Mitreva M."/>
        </authorList>
    </citation>
    <scope>NUCLEOTIDE SEQUENCE [LARGE SCALE GENOMIC DNA]</scope>
    <source>
        <strain evidence="3 4">HannoverDv2000</strain>
    </source>
</reference>